<protein>
    <submittedName>
        <fullName evidence="8">Fatty acid hydroxylase superfamily</fullName>
    </submittedName>
</protein>
<dbReference type="GO" id="GO:0016491">
    <property type="term" value="F:oxidoreductase activity"/>
    <property type="evidence" value="ECO:0007669"/>
    <property type="project" value="InterPro"/>
</dbReference>
<dbReference type="Proteomes" id="UP000749293">
    <property type="component" value="Unassembled WGS sequence"/>
</dbReference>
<dbReference type="GO" id="GO:0005506">
    <property type="term" value="F:iron ion binding"/>
    <property type="evidence" value="ECO:0007669"/>
    <property type="project" value="InterPro"/>
</dbReference>
<gene>
    <name evidence="8" type="ORF">GMORB2_7251</name>
</gene>
<dbReference type="Pfam" id="PF04116">
    <property type="entry name" value="FA_hydroxylase"/>
    <property type="match status" value="1"/>
</dbReference>
<evidence type="ECO:0000259" key="7">
    <source>
        <dbReference type="Pfam" id="PF04116"/>
    </source>
</evidence>
<evidence type="ECO:0000256" key="1">
    <source>
        <dbReference type="ARBA" id="ARBA00004370"/>
    </source>
</evidence>
<name>A0A9P4YUY7_9HYPO</name>
<accession>A0A9P4YUY7</accession>
<dbReference type="RefSeq" id="XP_035320911.1">
    <property type="nucleotide sequence ID" value="XM_035469216.1"/>
</dbReference>
<reference evidence="8" key="1">
    <citation type="submission" date="2020-03" db="EMBL/GenBank/DDBJ databases">
        <title>Site-based positive gene gene selection in Geosmithia morbida across the United States reveals a broad range of putative effectors and factors for local host and environmental adapation.</title>
        <authorList>
            <person name="Onufrak A."/>
            <person name="Murdoch R.W."/>
            <person name="Gazis R."/>
            <person name="Huff M."/>
            <person name="Staton M."/>
            <person name="Klingeman W."/>
            <person name="Hadziabdic D."/>
        </authorList>
    </citation>
    <scope>NUCLEOTIDE SEQUENCE</scope>
    <source>
        <strain evidence="8">1262</strain>
    </source>
</reference>
<feature type="transmembrane region" description="Helical" evidence="6">
    <location>
        <begin position="43"/>
        <end position="66"/>
    </location>
</feature>
<dbReference type="GeneID" id="55973474"/>
<dbReference type="PANTHER" id="PTHR11863">
    <property type="entry name" value="STEROL DESATURASE"/>
    <property type="match status" value="1"/>
</dbReference>
<evidence type="ECO:0000313" key="9">
    <source>
        <dbReference type="Proteomes" id="UP000749293"/>
    </source>
</evidence>
<keyword evidence="4 6" id="KW-0472">Membrane</keyword>
<evidence type="ECO:0000256" key="6">
    <source>
        <dbReference type="SAM" id="Phobius"/>
    </source>
</evidence>
<proteinExistence type="predicted"/>
<evidence type="ECO:0000256" key="3">
    <source>
        <dbReference type="ARBA" id="ARBA00022989"/>
    </source>
</evidence>
<feature type="domain" description="Fatty acid hydroxylase" evidence="7">
    <location>
        <begin position="142"/>
        <end position="278"/>
    </location>
</feature>
<dbReference type="AlphaFoldDB" id="A0A9P4YUY7"/>
<comment type="subcellular location">
    <subcellularLocation>
        <location evidence="1">Membrane</location>
    </subcellularLocation>
</comment>
<dbReference type="InterPro" id="IPR006694">
    <property type="entry name" value="Fatty_acid_hydroxylase"/>
</dbReference>
<keyword evidence="2 6" id="KW-0812">Transmembrane</keyword>
<dbReference type="InterPro" id="IPR050307">
    <property type="entry name" value="Sterol_Desaturase_Related"/>
</dbReference>
<feature type="compositionally biased region" description="Basic and acidic residues" evidence="5">
    <location>
        <begin position="286"/>
        <end position="309"/>
    </location>
</feature>
<dbReference type="GO" id="GO:0016020">
    <property type="term" value="C:membrane"/>
    <property type="evidence" value="ECO:0007669"/>
    <property type="project" value="UniProtKB-SubCell"/>
</dbReference>
<evidence type="ECO:0000256" key="5">
    <source>
        <dbReference type="SAM" id="MobiDB-lite"/>
    </source>
</evidence>
<comment type="caution">
    <text evidence="8">The sequence shown here is derived from an EMBL/GenBank/DDBJ whole genome shotgun (WGS) entry which is preliminary data.</text>
</comment>
<evidence type="ECO:0000313" key="8">
    <source>
        <dbReference type="EMBL" id="KAF4122259.1"/>
    </source>
</evidence>
<feature type="region of interest" description="Disordered" evidence="5">
    <location>
        <begin position="283"/>
        <end position="334"/>
    </location>
</feature>
<evidence type="ECO:0000256" key="2">
    <source>
        <dbReference type="ARBA" id="ARBA00022692"/>
    </source>
</evidence>
<keyword evidence="3 6" id="KW-1133">Transmembrane helix</keyword>
<keyword evidence="9" id="KW-1185">Reference proteome</keyword>
<organism evidence="8 9">
    <name type="scientific">Geosmithia morbida</name>
    <dbReference type="NCBI Taxonomy" id="1094350"/>
    <lineage>
        <taxon>Eukaryota</taxon>
        <taxon>Fungi</taxon>
        <taxon>Dikarya</taxon>
        <taxon>Ascomycota</taxon>
        <taxon>Pezizomycotina</taxon>
        <taxon>Sordariomycetes</taxon>
        <taxon>Hypocreomycetidae</taxon>
        <taxon>Hypocreales</taxon>
        <taxon>Bionectriaceae</taxon>
        <taxon>Geosmithia</taxon>
    </lineage>
</organism>
<evidence type="ECO:0000256" key="4">
    <source>
        <dbReference type="ARBA" id="ARBA00023136"/>
    </source>
</evidence>
<dbReference type="GO" id="GO:0008610">
    <property type="term" value="P:lipid biosynthetic process"/>
    <property type="evidence" value="ECO:0007669"/>
    <property type="project" value="InterPro"/>
</dbReference>
<dbReference type="OrthoDB" id="408954at2759"/>
<sequence>MDLILSIPLLSTLATPSWQTSLNILFFYTTWSTLVLTQRAPSIHSASLLVLRIALWLVPSLIFTAFDTLLPSLASNIKLPSAASPCPPRLTLQRLSLPAGNMLLVTATESIISFTFYHLFGNPLFRTATTLPLPWQMVRHMALVAAAREILTYYIHRFILHDQSSSSISGPLSRLHLAYAHEGRTTWPLQLYDDHPLPLLVYHLVPTLLPCLLLRPHLLTYILLTALWTLEGTLVTSGYSVVPGIMLGGMARRTAAHYAGRGAGNFGPWGVLDWAHGTSRGGDVVSDAKDEADKHNVKEKSAAKVDRGASDVSQGLDALRDGALKRSNRNASRK</sequence>
<dbReference type="EMBL" id="JAANYQ010000009">
    <property type="protein sequence ID" value="KAF4122259.1"/>
    <property type="molecule type" value="Genomic_DNA"/>
</dbReference>